<feature type="region of interest" description="Disordered" evidence="1">
    <location>
        <begin position="70"/>
        <end position="97"/>
    </location>
</feature>
<comment type="caution">
    <text evidence="2">The sequence shown here is derived from an EMBL/GenBank/DDBJ whole genome shotgun (WGS) entry which is preliminary data.</text>
</comment>
<keyword evidence="3" id="KW-1185">Reference proteome</keyword>
<evidence type="ECO:0000256" key="1">
    <source>
        <dbReference type="SAM" id="MobiDB-lite"/>
    </source>
</evidence>
<reference evidence="2 3" key="1">
    <citation type="submission" date="2024-09" db="EMBL/GenBank/DDBJ databases">
        <authorList>
            <person name="Sun Q."/>
            <person name="Mori K."/>
        </authorList>
    </citation>
    <scope>NUCLEOTIDE SEQUENCE [LARGE SCALE GENOMIC DNA]</scope>
    <source>
        <strain evidence="2 3">ATCC 51272</strain>
    </source>
</reference>
<protein>
    <submittedName>
        <fullName evidence="2">Transposase</fullName>
    </submittedName>
</protein>
<evidence type="ECO:0000313" key="2">
    <source>
        <dbReference type="EMBL" id="MFB9897833.1"/>
    </source>
</evidence>
<dbReference type="RefSeq" id="WP_075261825.1">
    <property type="nucleotide sequence ID" value="NZ_JADU01000001.1"/>
</dbReference>
<accession>A0ABV5ZKB7</accession>
<organism evidence="2 3">
    <name type="scientific">Hallella seregens ATCC 51272</name>
    <dbReference type="NCBI Taxonomy" id="1336250"/>
    <lineage>
        <taxon>Bacteria</taxon>
        <taxon>Pseudomonadati</taxon>
        <taxon>Bacteroidota</taxon>
        <taxon>Bacteroidia</taxon>
        <taxon>Bacteroidales</taxon>
        <taxon>Prevotellaceae</taxon>
        <taxon>Hallella</taxon>
    </lineage>
</organism>
<dbReference type="Proteomes" id="UP001589688">
    <property type="component" value="Unassembled WGS sequence"/>
</dbReference>
<gene>
    <name evidence="2" type="ORF">ACFFK8_08510</name>
</gene>
<evidence type="ECO:0000313" key="3">
    <source>
        <dbReference type="Proteomes" id="UP001589688"/>
    </source>
</evidence>
<proteinExistence type="predicted"/>
<name>A0ABV5ZKB7_9BACT</name>
<dbReference type="EMBL" id="JBHLZF010000002">
    <property type="protein sequence ID" value="MFB9897833.1"/>
    <property type="molecule type" value="Genomic_DNA"/>
</dbReference>
<sequence>MGKGRDKHLIEERDRKLFERFYYWTEVKRLRYDDTITKLSTEEFFLSEGRVLQIIRQCIQNGMEVDGSTLSRPRFSGFRSRQRRPKKPLDGQLSLFP</sequence>